<dbReference type="GO" id="GO:0019159">
    <property type="term" value="F:nicotinamide-nucleotide amidase activity"/>
    <property type="evidence" value="ECO:0007669"/>
    <property type="project" value="UniProtKB-EC"/>
</dbReference>
<dbReference type="EMBL" id="JACHHY010000017">
    <property type="protein sequence ID" value="MBB5019428.1"/>
    <property type="molecule type" value="Genomic_DNA"/>
</dbReference>
<dbReference type="Pfam" id="PF02464">
    <property type="entry name" value="CinA"/>
    <property type="match status" value="1"/>
</dbReference>
<gene>
    <name evidence="2" type="ORF">HNQ59_002730</name>
</gene>
<evidence type="ECO:0000259" key="1">
    <source>
        <dbReference type="Pfam" id="PF02464"/>
    </source>
</evidence>
<comment type="caution">
    <text evidence="2">The sequence shown here is derived from an EMBL/GenBank/DDBJ whole genome shotgun (WGS) entry which is preliminary data.</text>
</comment>
<feature type="domain" description="CinA C-terminal" evidence="1">
    <location>
        <begin position="8"/>
        <end position="160"/>
    </location>
</feature>
<dbReference type="EC" id="3.5.1.42" evidence="2"/>
<dbReference type="InterPro" id="IPR036653">
    <property type="entry name" value="CinA-like_C"/>
</dbReference>
<keyword evidence="3" id="KW-1185">Reference proteome</keyword>
<reference evidence="2 3" key="1">
    <citation type="submission" date="2020-08" db="EMBL/GenBank/DDBJ databases">
        <title>Genomic Encyclopedia of Type Strains, Phase IV (KMG-IV): sequencing the most valuable type-strain genomes for metagenomic binning, comparative biology and taxonomic classification.</title>
        <authorList>
            <person name="Goeker M."/>
        </authorList>
    </citation>
    <scope>NUCLEOTIDE SEQUENCE [LARGE SCALE GENOMIC DNA]</scope>
    <source>
        <strain evidence="2 3">DSM 27165</strain>
    </source>
</reference>
<evidence type="ECO:0000313" key="3">
    <source>
        <dbReference type="Proteomes" id="UP000575898"/>
    </source>
</evidence>
<dbReference type="AlphaFoldDB" id="A0A840MLB0"/>
<name>A0A840MLB0_9PROT</name>
<sequence length="161" mass="16765">MVDNALYELAAVLGARLREQGLWLVTAESCTGGWIGEVLTAVPGSSAWFDRGFITYSNRAKTQLLGVPEAVLSSHGAVSAETVQAMVAGALDGAQADLAVAVSGIAGPDGGTPEKPVGTVWLAWQRKGLPAVANVHRFDGDRQAVRRAAVEAALRGLMELL</sequence>
<organism evidence="2 3">
    <name type="scientific">Chitinivorax tropicus</name>
    <dbReference type="NCBI Taxonomy" id="714531"/>
    <lineage>
        <taxon>Bacteria</taxon>
        <taxon>Pseudomonadati</taxon>
        <taxon>Pseudomonadota</taxon>
        <taxon>Betaproteobacteria</taxon>
        <taxon>Chitinivorax</taxon>
    </lineage>
</organism>
<dbReference type="InterPro" id="IPR008136">
    <property type="entry name" value="CinA_C"/>
</dbReference>
<dbReference type="Gene3D" id="3.90.950.20">
    <property type="entry name" value="CinA-like"/>
    <property type="match status" value="1"/>
</dbReference>
<dbReference type="RefSeq" id="WP_184040286.1">
    <property type="nucleotide sequence ID" value="NZ_JACHHY010000017.1"/>
</dbReference>
<keyword evidence="2" id="KW-0378">Hydrolase</keyword>
<proteinExistence type="predicted"/>
<dbReference type="SUPFAM" id="SSF142433">
    <property type="entry name" value="CinA-like"/>
    <property type="match status" value="1"/>
</dbReference>
<dbReference type="NCBIfam" id="TIGR00199">
    <property type="entry name" value="PncC_domain"/>
    <property type="match status" value="1"/>
</dbReference>
<accession>A0A840MLB0</accession>
<evidence type="ECO:0000313" key="2">
    <source>
        <dbReference type="EMBL" id="MBB5019428.1"/>
    </source>
</evidence>
<dbReference type="Proteomes" id="UP000575898">
    <property type="component" value="Unassembled WGS sequence"/>
</dbReference>
<protein>
    <submittedName>
        <fullName evidence="2">Nicotinamide-nucleotide amidase</fullName>
        <ecNumber evidence="2">3.5.1.42</ecNumber>
    </submittedName>
</protein>